<sequence length="242" mass="27209">MTLAPPVDDLFDADRVQGLFDRMARSYDRMNLVMSFGFSSRWRRQLLRLVGDGQPRSVVDLMSGRGETWGEIVRRFPEAELTAIDFSAQMVALSAARNRDLFGERVIVLHEDALSSSVPDASVDVVVSAYGLKTFDDRQSRVLADEIARMLRPGGVFALIDVTMPPHRLLRLAYTSYLRWIVPLAGIVLLSDPAEYRMLHRYLDAYGTGERSVEAFSAHPALRTRVRHHFFGCATSISGTRC</sequence>
<keyword evidence="3" id="KW-0949">S-adenosyl-L-methionine</keyword>
<dbReference type="SUPFAM" id="SSF53335">
    <property type="entry name" value="S-adenosyl-L-methionine-dependent methyltransferases"/>
    <property type="match status" value="1"/>
</dbReference>
<dbReference type="PANTHER" id="PTHR43591:SF24">
    <property type="entry name" value="2-METHOXY-6-POLYPRENYL-1,4-BENZOQUINOL METHYLASE, MITOCHONDRIAL"/>
    <property type="match status" value="1"/>
</dbReference>
<dbReference type="PROSITE" id="PS51608">
    <property type="entry name" value="SAM_MT_UBIE"/>
    <property type="match status" value="1"/>
</dbReference>
<dbReference type="EC" id="2.1.1.-" evidence="4"/>
<dbReference type="GO" id="GO:0008168">
    <property type="term" value="F:methyltransferase activity"/>
    <property type="evidence" value="ECO:0007669"/>
    <property type="project" value="UniProtKB-KW"/>
</dbReference>
<dbReference type="Gene3D" id="3.40.50.150">
    <property type="entry name" value="Vaccinia Virus protein VP39"/>
    <property type="match status" value="1"/>
</dbReference>
<organism evidence="4 5">
    <name type="scientific">Microbacterium fluvii</name>
    <dbReference type="NCBI Taxonomy" id="415215"/>
    <lineage>
        <taxon>Bacteria</taxon>
        <taxon>Bacillati</taxon>
        <taxon>Actinomycetota</taxon>
        <taxon>Actinomycetes</taxon>
        <taxon>Micrococcales</taxon>
        <taxon>Microbacteriaceae</taxon>
        <taxon>Microbacterium</taxon>
    </lineage>
</organism>
<dbReference type="PANTHER" id="PTHR43591">
    <property type="entry name" value="METHYLTRANSFERASE"/>
    <property type="match status" value="1"/>
</dbReference>
<dbReference type="InterPro" id="IPR004033">
    <property type="entry name" value="UbiE/COQ5_MeTrFase"/>
</dbReference>
<proteinExistence type="predicted"/>
<dbReference type="GO" id="GO:0032259">
    <property type="term" value="P:methylation"/>
    <property type="evidence" value="ECO:0007669"/>
    <property type="project" value="UniProtKB-KW"/>
</dbReference>
<evidence type="ECO:0000256" key="1">
    <source>
        <dbReference type="ARBA" id="ARBA00022603"/>
    </source>
</evidence>
<gene>
    <name evidence="4" type="ORF">ACFQRL_01480</name>
</gene>
<name>A0ABW2H9V6_9MICO</name>
<evidence type="ECO:0000256" key="3">
    <source>
        <dbReference type="ARBA" id="ARBA00022691"/>
    </source>
</evidence>
<evidence type="ECO:0000313" key="5">
    <source>
        <dbReference type="Proteomes" id="UP001596507"/>
    </source>
</evidence>
<evidence type="ECO:0000313" key="4">
    <source>
        <dbReference type="EMBL" id="MFC7267624.1"/>
    </source>
</evidence>
<keyword evidence="1 4" id="KW-0489">Methyltransferase</keyword>
<dbReference type="EMBL" id="JBHTBE010000001">
    <property type="protein sequence ID" value="MFC7267624.1"/>
    <property type="molecule type" value="Genomic_DNA"/>
</dbReference>
<comment type="caution">
    <text evidence="4">The sequence shown here is derived from an EMBL/GenBank/DDBJ whole genome shotgun (WGS) entry which is preliminary data.</text>
</comment>
<dbReference type="CDD" id="cd02440">
    <property type="entry name" value="AdoMet_MTases"/>
    <property type="match status" value="1"/>
</dbReference>
<keyword evidence="5" id="KW-1185">Reference proteome</keyword>
<dbReference type="Proteomes" id="UP001596507">
    <property type="component" value="Unassembled WGS sequence"/>
</dbReference>
<protein>
    <submittedName>
        <fullName evidence="4">Class I SAM-dependent methyltransferase</fullName>
        <ecNumber evidence="4">2.1.1.-</ecNumber>
    </submittedName>
</protein>
<accession>A0ABW2H9V6</accession>
<dbReference type="Pfam" id="PF01209">
    <property type="entry name" value="Ubie_methyltran"/>
    <property type="match status" value="1"/>
</dbReference>
<keyword evidence="2 4" id="KW-0808">Transferase</keyword>
<dbReference type="InterPro" id="IPR029063">
    <property type="entry name" value="SAM-dependent_MTases_sf"/>
</dbReference>
<reference evidence="5" key="1">
    <citation type="journal article" date="2019" name="Int. J. Syst. Evol. Microbiol.">
        <title>The Global Catalogue of Microorganisms (GCM) 10K type strain sequencing project: providing services to taxonomists for standard genome sequencing and annotation.</title>
        <authorList>
            <consortium name="The Broad Institute Genomics Platform"/>
            <consortium name="The Broad Institute Genome Sequencing Center for Infectious Disease"/>
            <person name="Wu L."/>
            <person name="Ma J."/>
        </authorList>
    </citation>
    <scope>NUCLEOTIDE SEQUENCE [LARGE SCALE GENOMIC DNA]</scope>
    <source>
        <strain evidence="5">CGMCC 1.15772</strain>
    </source>
</reference>
<dbReference type="RefSeq" id="WP_262872555.1">
    <property type="nucleotide sequence ID" value="NZ_BAABKW010000018.1"/>
</dbReference>
<evidence type="ECO:0000256" key="2">
    <source>
        <dbReference type="ARBA" id="ARBA00022679"/>
    </source>
</evidence>